<sequence length="139" mass="14972">MTVSAVPMLFIDSVMRYQKYPDAFGVGSVNVEHEYEKAWWRGVLKRTQDAYDSADPKASKPDSLRNAFEQYNQTYGARKPLNFQENEAHGGASTEGNVNAAHSANGGSTILGSALSSVKNWTLPSGQGTAESSHGSNTA</sequence>
<dbReference type="AlphaFoldDB" id="A0A1A6A3R4"/>
<organism evidence="2">
    <name type="scientific">Kwoniella dejecticola CBS 10117</name>
    <dbReference type="NCBI Taxonomy" id="1296121"/>
    <lineage>
        <taxon>Eukaryota</taxon>
        <taxon>Fungi</taxon>
        <taxon>Dikarya</taxon>
        <taxon>Basidiomycota</taxon>
        <taxon>Agaricomycotina</taxon>
        <taxon>Tremellomycetes</taxon>
        <taxon>Tremellales</taxon>
        <taxon>Cryptococcaceae</taxon>
        <taxon>Kwoniella</taxon>
    </lineage>
</organism>
<evidence type="ECO:0000313" key="3">
    <source>
        <dbReference type="EMBL" id="WWC62403.1"/>
    </source>
</evidence>
<reference evidence="3" key="2">
    <citation type="submission" date="2013-07" db="EMBL/GenBank/DDBJ databases">
        <authorList>
            <consortium name="The Broad Institute Genome Sequencing Platform"/>
            <person name="Cuomo C."/>
            <person name="Litvintseva A."/>
            <person name="Chen Y."/>
            <person name="Heitman J."/>
            <person name="Sun S."/>
            <person name="Springer D."/>
            <person name="Dromer F."/>
            <person name="Young S.K."/>
            <person name="Zeng Q."/>
            <person name="Gargeya S."/>
            <person name="Fitzgerald M."/>
            <person name="Abouelleil A."/>
            <person name="Alvarado L."/>
            <person name="Berlin A.M."/>
            <person name="Chapman S.B."/>
            <person name="Dewar J."/>
            <person name="Goldberg J."/>
            <person name="Griggs A."/>
            <person name="Gujja S."/>
            <person name="Hansen M."/>
            <person name="Howarth C."/>
            <person name="Imamovic A."/>
            <person name="Larimer J."/>
            <person name="McCowan C."/>
            <person name="Murphy C."/>
            <person name="Pearson M."/>
            <person name="Priest M."/>
            <person name="Roberts A."/>
            <person name="Saif S."/>
            <person name="Shea T."/>
            <person name="Sykes S."/>
            <person name="Wortman J."/>
            <person name="Nusbaum C."/>
            <person name="Birren B."/>
        </authorList>
    </citation>
    <scope>NUCLEOTIDE SEQUENCE</scope>
    <source>
        <strain evidence="3">CBS 10117</strain>
    </source>
</reference>
<feature type="region of interest" description="Disordered" evidence="1">
    <location>
        <begin position="87"/>
        <end position="106"/>
    </location>
</feature>
<dbReference type="EMBL" id="CP144535">
    <property type="protein sequence ID" value="WWC62403.1"/>
    <property type="molecule type" value="Genomic_DNA"/>
</dbReference>
<evidence type="ECO:0000313" key="2">
    <source>
        <dbReference type="EMBL" id="OBR84698.1"/>
    </source>
</evidence>
<protein>
    <submittedName>
        <fullName evidence="2">Uncharacterized protein</fullName>
    </submittedName>
</protein>
<proteinExistence type="predicted"/>
<dbReference type="GeneID" id="28969256"/>
<reference evidence="3" key="3">
    <citation type="submission" date="2024-02" db="EMBL/GenBank/DDBJ databases">
        <title>Comparative genomics of Cryptococcus and Kwoniella reveals pathogenesis evolution and contrasting modes of karyotype evolution via chromosome fusion or intercentromeric recombination.</title>
        <authorList>
            <person name="Coelho M.A."/>
            <person name="David-Palma M."/>
            <person name="Shea T."/>
            <person name="Bowers K."/>
            <person name="McGinley-Smith S."/>
            <person name="Mohammad A.W."/>
            <person name="Gnirke A."/>
            <person name="Yurkov A.M."/>
            <person name="Nowrousian M."/>
            <person name="Sun S."/>
            <person name="Cuomo C.A."/>
            <person name="Heitman J."/>
        </authorList>
    </citation>
    <scope>NUCLEOTIDE SEQUENCE</scope>
    <source>
        <strain evidence="3">CBS 10117</strain>
    </source>
</reference>
<dbReference type="EMBL" id="KI894032">
    <property type="protein sequence ID" value="OBR84698.1"/>
    <property type="molecule type" value="Genomic_DNA"/>
</dbReference>
<evidence type="ECO:0000256" key="1">
    <source>
        <dbReference type="SAM" id="MobiDB-lite"/>
    </source>
</evidence>
<evidence type="ECO:0000313" key="4">
    <source>
        <dbReference type="Proteomes" id="UP000078595"/>
    </source>
</evidence>
<keyword evidence="4" id="KW-1185">Reference proteome</keyword>
<name>A0A1A6A3R4_9TREE</name>
<reference evidence="2" key="1">
    <citation type="submission" date="2013-07" db="EMBL/GenBank/DDBJ databases">
        <title>The Genome Sequence of Cryptococcus dejecticola CBS10117.</title>
        <authorList>
            <consortium name="The Broad Institute Genome Sequencing Platform"/>
            <person name="Cuomo C."/>
            <person name="Litvintseva A."/>
            <person name="Chen Y."/>
            <person name="Heitman J."/>
            <person name="Sun S."/>
            <person name="Springer D."/>
            <person name="Dromer F."/>
            <person name="Young S.K."/>
            <person name="Zeng Q."/>
            <person name="Gargeya S."/>
            <person name="Fitzgerald M."/>
            <person name="Abouelleil A."/>
            <person name="Alvarado L."/>
            <person name="Berlin A.M."/>
            <person name="Chapman S.B."/>
            <person name="Dewar J."/>
            <person name="Goldberg J."/>
            <person name="Griggs A."/>
            <person name="Gujja S."/>
            <person name="Hansen M."/>
            <person name="Howarth C."/>
            <person name="Imamovic A."/>
            <person name="Larimer J."/>
            <person name="McCowan C."/>
            <person name="Murphy C."/>
            <person name="Pearson M."/>
            <person name="Priest M."/>
            <person name="Roberts A."/>
            <person name="Saif S."/>
            <person name="Shea T."/>
            <person name="Sykes S."/>
            <person name="Wortman J."/>
            <person name="Nusbaum C."/>
            <person name="Birren B."/>
        </authorList>
    </citation>
    <scope>NUCLEOTIDE SEQUENCE [LARGE SCALE GENOMIC DNA]</scope>
    <source>
        <strain evidence="2">CBS 10117</strain>
    </source>
</reference>
<accession>A0A1A6A3R4</accession>
<dbReference type="VEuPathDB" id="FungiDB:I303_05557"/>
<gene>
    <name evidence="2" type="ORF">I303_05557</name>
    <name evidence="3" type="ORF">I303_104999</name>
</gene>
<dbReference type="Proteomes" id="UP000078595">
    <property type="component" value="Chromosome 6"/>
</dbReference>
<dbReference type="KEGG" id="kdj:28969256"/>
<feature type="compositionally biased region" description="Polar residues" evidence="1">
    <location>
        <begin position="94"/>
        <end position="106"/>
    </location>
</feature>
<dbReference type="RefSeq" id="XP_018262540.1">
    <property type="nucleotide sequence ID" value="XM_018408849.1"/>
</dbReference>